<dbReference type="EMBL" id="SRLO01000507">
    <property type="protein sequence ID" value="TNN53730.1"/>
    <property type="molecule type" value="Genomic_DNA"/>
</dbReference>
<feature type="compositionally biased region" description="Acidic residues" evidence="1">
    <location>
        <begin position="94"/>
        <end position="105"/>
    </location>
</feature>
<feature type="compositionally biased region" description="Low complexity" evidence="1">
    <location>
        <begin position="1"/>
        <end position="13"/>
    </location>
</feature>
<gene>
    <name evidence="2" type="ORF">EYF80_036059</name>
</gene>
<accession>A0A4Z2GKF4</accession>
<sequence length="128" mass="14594">MEAEPALLVAAAPLRRRPPARSGRRPCPSPSPRPAARVLLVRRLLRLSGPIPTVTSTATPVRLLLPGGDKQSLHVRNMRQRRRRNMRRRKKKEEDEEEEEEEEEETRSTTQGRDSFNAPRVEEKGGEV</sequence>
<reference evidence="2 3" key="1">
    <citation type="submission" date="2019-03" db="EMBL/GenBank/DDBJ databases">
        <title>First draft genome of Liparis tanakae, snailfish: a comprehensive survey of snailfish specific genes.</title>
        <authorList>
            <person name="Kim W."/>
            <person name="Song I."/>
            <person name="Jeong J.-H."/>
            <person name="Kim D."/>
            <person name="Kim S."/>
            <person name="Ryu S."/>
            <person name="Song J.Y."/>
            <person name="Lee S.K."/>
        </authorList>
    </citation>
    <scope>NUCLEOTIDE SEQUENCE [LARGE SCALE GENOMIC DNA]</scope>
    <source>
        <tissue evidence="2">Muscle</tissue>
    </source>
</reference>
<comment type="caution">
    <text evidence="2">The sequence shown here is derived from an EMBL/GenBank/DDBJ whole genome shotgun (WGS) entry which is preliminary data.</text>
</comment>
<dbReference type="Proteomes" id="UP000314294">
    <property type="component" value="Unassembled WGS sequence"/>
</dbReference>
<name>A0A4Z2GKF4_9TELE</name>
<organism evidence="2 3">
    <name type="scientific">Liparis tanakae</name>
    <name type="common">Tanaka's snailfish</name>
    <dbReference type="NCBI Taxonomy" id="230148"/>
    <lineage>
        <taxon>Eukaryota</taxon>
        <taxon>Metazoa</taxon>
        <taxon>Chordata</taxon>
        <taxon>Craniata</taxon>
        <taxon>Vertebrata</taxon>
        <taxon>Euteleostomi</taxon>
        <taxon>Actinopterygii</taxon>
        <taxon>Neopterygii</taxon>
        <taxon>Teleostei</taxon>
        <taxon>Neoteleostei</taxon>
        <taxon>Acanthomorphata</taxon>
        <taxon>Eupercaria</taxon>
        <taxon>Perciformes</taxon>
        <taxon>Cottioidei</taxon>
        <taxon>Cottales</taxon>
        <taxon>Liparidae</taxon>
        <taxon>Liparis</taxon>
    </lineage>
</organism>
<feature type="compositionally biased region" description="Basic residues" evidence="1">
    <location>
        <begin position="14"/>
        <end position="24"/>
    </location>
</feature>
<keyword evidence="3" id="KW-1185">Reference proteome</keyword>
<proteinExistence type="predicted"/>
<feature type="compositionally biased region" description="Basic residues" evidence="1">
    <location>
        <begin position="76"/>
        <end position="91"/>
    </location>
</feature>
<evidence type="ECO:0000256" key="1">
    <source>
        <dbReference type="SAM" id="MobiDB-lite"/>
    </source>
</evidence>
<evidence type="ECO:0000313" key="3">
    <source>
        <dbReference type="Proteomes" id="UP000314294"/>
    </source>
</evidence>
<feature type="region of interest" description="Disordered" evidence="1">
    <location>
        <begin position="1"/>
        <end position="35"/>
    </location>
</feature>
<protein>
    <submittedName>
        <fullName evidence="2">Uncharacterized protein</fullName>
    </submittedName>
</protein>
<feature type="region of interest" description="Disordered" evidence="1">
    <location>
        <begin position="62"/>
        <end position="128"/>
    </location>
</feature>
<dbReference type="AlphaFoldDB" id="A0A4Z2GKF4"/>
<evidence type="ECO:0000313" key="2">
    <source>
        <dbReference type="EMBL" id="TNN53730.1"/>
    </source>
</evidence>